<dbReference type="EMBL" id="JAIWYP010000005">
    <property type="protein sequence ID" value="KAH3817882.1"/>
    <property type="molecule type" value="Genomic_DNA"/>
</dbReference>
<accession>A0A9D4JRZ4</accession>
<name>A0A9D4JRZ4_DREPO</name>
<evidence type="ECO:0000313" key="2">
    <source>
        <dbReference type="Proteomes" id="UP000828390"/>
    </source>
</evidence>
<reference evidence="1" key="1">
    <citation type="journal article" date="2019" name="bioRxiv">
        <title>The Genome of the Zebra Mussel, Dreissena polymorpha: A Resource for Invasive Species Research.</title>
        <authorList>
            <person name="McCartney M.A."/>
            <person name="Auch B."/>
            <person name="Kono T."/>
            <person name="Mallez S."/>
            <person name="Zhang Y."/>
            <person name="Obille A."/>
            <person name="Becker A."/>
            <person name="Abrahante J.E."/>
            <person name="Garbe J."/>
            <person name="Badalamenti J.P."/>
            <person name="Herman A."/>
            <person name="Mangelson H."/>
            <person name="Liachko I."/>
            <person name="Sullivan S."/>
            <person name="Sone E.D."/>
            <person name="Koren S."/>
            <person name="Silverstein K.A.T."/>
            <person name="Beckman K.B."/>
            <person name="Gohl D.M."/>
        </authorList>
    </citation>
    <scope>NUCLEOTIDE SEQUENCE</scope>
    <source>
        <strain evidence="1">Duluth1</strain>
        <tissue evidence="1">Whole animal</tissue>
    </source>
</reference>
<gene>
    <name evidence="1" type="ORF">DPMN_119438</name>
</gene>
<reference evidence="1" key="2">
    <citation type="submission" date="2020-11" db="EMBL/GenBank/DDBJ databases">
        <authorList>
            <person name="McCartney M.A."/>
            <person name="Auch B."/>
            <person name="Kono T."/>
            <person name="Mallez S."/>
            <person name="Becker A."/>
            <person name="Gohl D.M."/>
            <person name="Silverstein K.A.T."/>
            <person name="Koren S."/>
            <person name="Bechman K.B."/>
            <person name="Herman A."/>
            <person name="Abrahante J.E."/>
            <person name="Garbe J."/>
        </authorList>
    </citation>
    <scope>NUCLEOTIDE SEQUENCE</scope>
    <source>
        <strain evidence="1">Duluth1</strain>
        <tissue evidence="1">Whole animal</tissue>
    </source>
</reference>
<protein>
    <submittedName>
        <fullName evidence="1">Uncharacterized protein</fullName>
    </submittedName>
</protein>
<sequence length="134" mass="15604">MLTMLAFNAMKTEMQRLGYTVKIVLNYTKNFTLFLKFFLMDAHVDLQRHRPHEHQRIACLLNNVSNTRKGLENAMGWVFQSEKAVKTMLPTPYKVLEVLREAKADFDKHMFAIRTSWAPKRCCRSTSSRSSTST</sequence>
<evidence type="ECO:0000313" key="1">
    <source>
        <dbReference type="EMBL" id="KAH3817882.1"/>
    </source>
</evidence>
<comment type="caution">
    <text evidence="1">The sequence shown here is derived from an EMBL/GenBank/DDBJ whole genome shotgun (WGS) entry which is preliminary data.</text>
</comment>
<proteinExistence type="predicted"/>
<keyword evidence="2" id="KW-1185">Reference proteome</keyword>
<organism evidence="1 2">
    <name type="scientific">Dreissena polymorpha</name>
    <name type="common">Zebra mussel</name>
    <name type="synonym">Mytilus polymorpha</name>
    <dbReference type="NCBI Taxonomy" id="45954"/>
    <lineage>
        <taxon>Eukaryota</taxon>
        <taxon>Metazoa</taxon>
        <taxon>Spiralia</taxon>
        <taxon>Lophotrochozoa</taxon>
        <taxon>Mollusca</taxon>
        <taxon>Bivalvia</taxon>
        <taxon>Autobranchia</taxon>
        <taxon>Heteroconchia</taxon>
        <taxon>Euheterodonta</taxon>
        <taxon>Imparidentia</taxon>
        <taxon>Neoheterodontei</taxon>
        <taxon>Myida</taxon>
        <taxon>Dreissenoidea</taxon>
        <taxon>Dreissenidae</taxon>
        <taxon>Dreissena</taxon>
    </lineage>
</organism>
<dbReference type="Proteomes" id="UP000828390">
    <property type="component" value="Unassembled WGS sequence"/>
</dbReference>
<dbReference type="AlphaFoldDB" id="A0A9D4JRZ4"/>